<organism evidence="17 18">
    <name type="scientific">Penicillium brasilianum</name>
    <dbReference type="NCBI Taxonomy" id="104259"/>
    <lineage>
        <taxon>Eukaryota</taxon>
        <taxon>Fungi</taxon>
        <taxon>Dikarya</taxon>
        <taxon>Ascomycota</taxon>
        <taxon>Pezizomycotina</taxon>
        <taxon>Eurotiomycetes</taxon>
        <taxon>Eurotiomycetidae</taxon>
        <taxon>Eurotiales</taxon>
        <taxon>Aspergillaceae</taxon>
        <taxon>Penicillium</taxon>
    </lineage>
</organism>
<dbReference type="GO" id="GO:0005886">
    <property type="term" value="C:plasma membrane"/>
    <property type="evidence" value="ECO:0007669"/>
    <property type="project" value="UniProtKB-SubCell"/>
</dbReference>
<dbReference type="PANTHER" id="PTHR47965:SF79">
    <property type="entry name" value="ASPARTIC PROTEINASE"/>
    <property type="match status" value="1"/>
</dbReference>
<dbReference type="InterPro" id="IPR033121">
    <property type="entry name" value="PEPTIDASE_A1"/>
</dbReference>
<evidence type="ECO:0000256" key="7">
    <source>
        <dbReference type="ARBA" id="ARBA00022622"/>
    </source>
</evidence>
<dbReference type="InterPro" id="IPR001461">
    <property type="entry name" value="Aspartic_peptidase_A1"/>
</dbReference>
<evidence type="ECO:0000256" key="3">
    <source>
        <dbReference type="ARBA" id="ARBA00004609"/>
    </source>
</evidence>
<keyword evidence="8 13" id="KW-0645">Protease</keyword>
<dbReference type="AlphaFoldDB" id="A0A0F7TKT0"/>
<dbReference type="GO" id="GO:0006508">
    <property type="term" value="P:proteolysis"/>
    <property type="evidence" value="ECO:0007669"/>
    <property type="project" value="UniProtKB-KW"/>
</dbReference>
<feature type="transmembrane region" description="Helical" evidence="14">
    <location>
        <begin position="499"/>
        <end position="519"/>
    </location>
</feature>
<evidence type="ECO:0000256" key="12">
    <source>
        <dbReference type="PIRSR" id="PIRSR601461-1"/>
    </source>
</evidence>
<keyword evidence="7" id="KW-0325">Glycoprotein</keyword>
<evidence type="ECO:0000256" key="15">
    <source>
        <dbReference type="SAM" id="SignalP"/>
    </source>
</evidence>
<dbReference type="InterPro" id="IPR033876">
    <property type="entry name" value="SAP-like"/>
</dbReference>
<keyword evidence="7" id="KW-0336">GPI-anchor</keyword>
<evidence type="ECO:0000313" key="18">
    <source>
        <dbReference type="Proteomes" id="UP000042958"/>
    </source>
</evidence>
<evidence type="ECO:0000256" key="2">
    <source>
        <dbReference type="ARBA" id="ARBA00002983"/>
    </source>
</evidence>
<dbReference type="EMBL" id="CDHK01000005">
    <property type="protein sequence ID" value="CEJ57209.1"/>
    <property type="molecule type" value="Genomic_DNA"/>
</dbReference>
<name>A0A0F7TKT0_PENBI</name>
<dbReference type="PROSITE" id="PS51767">
    <property type="entry name" value="PEPTIDASE_A1"/>
    <property type="match status" value="1"/>
</dbReference>
<dbReference type="OrthoDB" id="771136at2759"/>
<feature type="domain" description="Peptidase A1" evidence="16">
    <location>
        <begin position="65"/>
        <end position="404"/>
    </location>
</feature>
<evidence type="ECO:0000256" key="14">
    <source>
        <dbReference type="SAM" id="Phobius"/>
    </source>
</evidence>
<evidence type="ECO:0000256" key="5">
    <source>
        <dbReference type="ARBA" id="ARBA00011245"/>
    </source>
</evidence>
<evidence type="ECO:0000256" key="1">
    <source>
        <dbReference type="ARBA" id="ARBA00000043"/>
    </source>
</evidence>
<keyword evidence="14" id="KW-0812">Transmembrane</keyword>
<keyword evidence="7" id="KW-0449">Lipoprotein</keyword>
<keyword evidence="14" id="KW-0472">Membrane</keyword>
<evidence type="ECO:0000256" key="9">
    <source>
        <dbReference type="ARBA" id="ARBA00022729"/>
    </source>
</evidence>
<gene>
    <name evidence="17" type="ORF">PMG11_05910</name>
</gene>
<dbReference type="GO" id="GO:0009277">
    <property type="term" value="C:fungal-type cell wall"/>
    <property type="evidence" value="ECO:0007669"/>
    <property type="project" value="TreeGrafter"/>
</dbReference>
<evidence type="ECO:0000259" key="16">
    <source>
        <dbReference type="PROSITE" id="PS51767"/>
    </source>
</evidence>
<proteinExistence type="inferred from homology"/>
<evidence type="ECO:0000256" key="8">
    <source>
        <dbReference type="ARBA" id="ARBA00022670"/>
    </source>
</evidence>
<dbReference type="GO" id="GO:0004190">
    <property type="term" value="F:aspartic-type endopeptidase activity"/>
    <property type="evidence" value="ECO:0007669"/>
    <property type="project" value="UniProtKB-KW"/>
</dbReference>
<dbReference type="Pfam" id="PF00026">
    <property type="entry name" value="Asp"/>
    <property type="match status" value="1"/>
</dbReference>
<keyword evidence="10 13" id="KW-0064">Aspartyl protease</keyword>
<comment type="function">
    <text evidence="2">Secreted aspartic endopeptidase that allows assimilation of proteinaceous substrates. The scissile peptide bond is attacked by a nucleophilic water molecule activated by two aspartic residues in the active site. Shows a broad primary substrate specificity. Favors hydrophobic residues at the P1 and P1' positions, but can also activate trypsinogen and hydrolyze the B chain of insulin between positions 'Gly-20' and 'Glu-21'.</text>
</comment>
<keyword evidence="11 13" id="KW-0378">Hydrolase</keyword>
<evidence type="ECO:0000256" key="11">
    <source>
        <dbReference type="ARBA" id="ARBA00022801"/>
    </source>
</evidence>
<evidence type="ECO:0000256" key="13">
    <source>
        <dbReference type="RuleBase" id="RU000454"/>
    </source>
</evidence>
<dbReference type="GO" id="GO:0005576">
    <property type="term" value="C:extracellular region"/>
    <property type="evidence" value="ECO:0007669"/>
    <property type="project" value="TreeGrafter"/>
</dbReference>
<evidence type="ECO:0000256" key="6">
    <source>
        <dbReference type="ARBA" id="ARBA00013206"/>
    </source>
</evidence>
<dbReference type="STRING" id="104259.A0A0F7TKT0"/>
<feature type="chain" id="PRO_5002522461" description="penicillopepsin" evidence="15">
    <location>
        <begin position="30"/>
        <end position="520"/>
    </location>
</feature>
<accession>A0A0F7TKT0</accession>
<dbReference type="Proteomes" id="UP000042958">
    <property type="component" value="Unassembled WGS sequence"/>
</dbReference>
<feature type="active site" evidence="12">
    <location>
        <position position="83"/>
    </location>
</feature>
<dbReference type="SUPFAM" id="SSF50630">
    <property type="entry name" value="Acid proteases"/>
    <property type="match status" value="1"/>
</dbReference>
<evidence type="ECO:0000256" key="4">
    <source>
        <dbReference type="ARBA" id="ARBA00007447"/>
    </source>
</evidence>
<keyword evidence="9 15" id="KW-0732">Signal</keyword>
<sequence length="520" mass="54518">MAWWDVTLPSSLTKLFLIANCALLASVTAEPNVVSLPLHRNQRRSIVKRSHASASLENDYIDGLFWVNATVGTPGQLVQLQIDTGSSDIWVFGVRSCTESVSGCLGGFYDGSESKSGRVIDHGGFSISYVDNSGAIGDYISDDFAIGDITVKDMTLAVATEVQDATTGVMGIGFASGESIVGSGGKPYKNLVDMMVDQGLINSRTYSLWLNDVGSETGSILFGGYDKGKFKGELIAMPIQPDAQSGQITSMTVAWTSLSITDPTQGTQTLTSRSFALPAVLDSGTTLTYVPPDLYNEIASFANVMSFEGMETGLVECEVMQEYKGTLDFGFAGSGGPVISVPFSELSYPYTDDTGTPLSFDNGNTACYFGLAPTQDSTLILLGDTFLRSAYVVYDLDRKEIAIAPTVFDSEVTNIVEIGGSGSSATPTWHVASSVTVVQTATGRPQEPGLFASVTFTGHLSYTNTGNGFHIPTASPSGGSGQSPKSSKGAATLTSGSGILANIVVCAASALIGATFIFAQ</sequence>
<evidence type="ECO:0000256" key="10">
    <source>
        <dbReference type="ARBA" id="ARBA00022750"/>
    </source>
</evidence>
<dbReference type="PRINTS" id="PR00792">
    <property type="entry name" value="PEPSIN"/>
</dbReference>
<keyword evidence="14" id="KW-1133">Transmembrane helix</keyword>
<reference evidence="18" key="1">
    <citation type="journal article" date="2015" name="Genome Announc.">
        <title>Draft genome sequence of the fungus Penicillium brasilianum MG11.</title>
        <authorList>
            <person name="Horn F."/>
            <person name="Linde J."/>
            <person name="Mattern D.J."/>
            <person name="Walther G."/>
            <person name="Guthke R."/>
            <person name="Brakhage A.A."/>
            <person name="Valiante V."/>
        </authorList>
    </citation>
    <scope>NUCLEOTIDE SEQUENCE [LARGE SCALE GENOMIC DNA]</scope>
    <source>
        <strain evidence="18">MG11</strain>
    </source>
</reference>
<dbReference type="PROSITE" id="PS00141">
    <property type="entry name" value="ASP_PROTEASE"/>
    <property type="match status" value="1"/>
</dbReference>
<dbReference type="GO" id="GO:0098552">
    <property type="term" value="C:side of membrane"/>
    <property type="evidence" value="ECO:0007669"/>
    <property type="project" value="UniProtKB-KW"/>
</dbReference>
<feature type="signal peptide" evidence="15">
    <location>
        <begin position="1"/>
        <end position="29"/>
    </location>
</feature>
<evidence type="ECO:0000313" key="17">
    <source>
        <dbReference type="EMBL" id="CEJ57209.1"/>
    </source>
</evidence>
<dbReference type="InterPro" id="IPR001969">
    <property type="entry name" value="Aspartic_peptidase_AS"/>
</dbReference>
<dbReference type="CDD" id="cd05474">
    <property type="entry name" value="SAP_like"/>
    <property type="match status" value="1"/>
</dbReference>
<dbReference type="InterPro" id="IPR021109">
    <property type="entry name" value="Peptidase_aspartic_dom_sf"/>
</dbReference>
<dbReference type="GO" id="GO:0031505">
    <property type="term" value="P:fungal-type cell wall organization"/>
    <property type="evidence" value="ECO:0007669"/>
    <property type="project" value="TreeGrafter"/>
</dbReference>
<comment type="catalytic activity">
    <reaction evidence="1">
        <text>Hydrolysis of proteins with broad specificity similar to that of pepsin A, preferring hydrophobic residues at P1 and P1', but also cleaving 20-Gly-|-Glu-21 in the B chain of insulin. Clots milk, and activates trypsinogen.</text>
        <dbReference type="EC" id="3.4.23.20"/>
    </reaction>
</comment>
<protein>
    <recommendedName>
        <fullName evidence="6">penicillopepsin</fullName>
        <ecNumber evidence="6">3.4.23.20</ecNumber>
    </recommendedName>
</protein>
<dbReference type="Gene3D" id="2.40.70.10">
    <property type="entry name" value="Acid Proteases"/>
    <property type="match status" value="2"/>
</dbReference>
<dbReference type="EC" id="3.4.23.20" evidence="6"/>
<comment type="subcellular location">
    <subcellularLocation>
        <location evidence="3">Cell membrane</location>
        <topology evidence="3">Lipid-anchor</topology>
        <topology evidence="3">GPI-anchor</topology>
    </subcellularLocation>
</comment>
<comment type="similarity">
    <text evidence="4 13">Belongs to the peptidase A1 family.</text>
</comment>
<keyword evidence="18" id="KW-1185">Reference proteome</keyword>
<dbReference type="PANTHER" id="PTHR47965">
    <property type="entry name" value="ASPARTYL PROTEASE-RELATED"/>
    <property type="match status" value="1"/>
</dbReference>
<feature type="active site" evidence="12">
    <location>
        <position position="282"/>
    </location>
</feature>
<comment type="subunit">
    <text evidence="5">Monomer.</text>
</comment>